<dbReference type="Proteomes" id="UP000017396">
    <property type="component" value="Chromosome"/>
</dbReference>
<keyword evidence="2" id="KW-1185">Reference proteome</keyword>
<organism evidence="1 2">
    <name type="scientific">Gloeobacter kilaueensis (strain ATCC BAA-2537 / CCAP 1431/1 / ULC 316 / JS1)</name>
    <dbReference type="NCBI Taxonomy" id="1183438"/>
    <lineage>
        <taxon>Bacteria</taxon>
        <taxon>Bacillati</taxon>
        <taxon>Cyanobacteriota</taxon>
        <taxon>Cyanophyceae</taxon>
        <taxon>Gloeobacterales</taxon>
        <taxon>Gloeobacteraceae</taxon>
        <taxon>Gloeobacter</taxon>
    </lineage>
</organism>
<name>U5QQK9_GLOK1</name>
<dbReference type="OrthoDB" id="1746166at2"/>
<dbReference type="eggNOG" id="COG0451">
    <property type="taxonomic scope" value="Bacteria"/>
</dbReference>
<dbReference type="PATRIC" id="fig|1183438.3.peg.3589"/>
<sequence>MGNPEPWPGLRLADLRKTCLNGLGDGFNSYAHAMGWFKGRLYVGTTRAVLQKLKTMIPLQTEFWPVDAACLDDPDFEERVAPAEIWRYDPATDHWERLFRSPLILGSHGQSIAREMGFRSMVVFQGKSDPEPALYLGNFSRAQGPGSQVVRSIDGVHFEACSEGGLMGLAFTSLRLLVPFKGKLFTAPTGAKGGNQNASGVCLVFESDDPAKGVWRQVNTPGFGDPGNLTVFIMNTFEDHLYAGTFNNRGFQLWRTAAEGEPPYEWECVIKDGAGRGPLNQVAVSLIPHKGALYLGTGIQNGGCDLKNNIGPAGAEIIRVFPDKTWEVCVGDPRDGHFPLSGLAGGFNNVRNGYIWRMGTHDGWIYAGTMNWSTILLYMSMDLASSDKVRYIIDQMGLESLVADEGGGELWRSCDGENWLPVDRRGFGNMYNYGIRNIVSTPAGLFIGTANPFGPRVAVKENGQWTYTDNPLGGLEVWLGNRDLRVPSWGKADPSLIERR</sequence>
<protein>
    <submittedName>
        <fullName evidence="1">Uncharacterized protein</fullName>
    </submittedName>
</protein>
<dbReference type="KEGG" id="glj:GKIL_3653"/>
<evidence type="ECO:0000313" key="1">
    <source>
        <dbReference type="EMBL" id="AGY59899.1"/>
    </source>
</evidence>
<gene>
    <name evidence="1" type="ORF">GKIL_3653</name>
</gene>
<dbReference type="HOGENOM" id="CLU_560060_0_0_3"/>
<dbReference type="RefSeq" id="WP_023175213.1">
    <property type="nucleotide sequence ID" value="NC_022600.1"/>
</dbReference>
<dbReference type="AlphaFoldDB" id="U5QQK9"/>
<dbReference type="EMBL" id="CP003587">
    <property type="protein sequence ID" value="AGY59899.1"/>
    <property type="molecule type" value="Genomic_DNA"/>
</dbReference>
<dbReference type="STRING" id="1183438.GKIL_3653"/>
<accession>U5QQK9</accession>
<evidence type="ECO:0000313" key="2">
    <source>
        <dbReference type="Proteomes" id="UP000017396"/>
    </source>
</evidence>
<proteinExistence type="predicted"/>
<reference evidence="1 2" key="1">
    <citation type="journal article" date="2013" name="PLoS ONE">
        <title>Cultivation and Complete Genome Sequencing of Gloeobacter kilaueensis sp. nov., from a Lava Cave in Kilauea Caldera, Hawai'i.</title>
        <authorList>
            <person name="Saw J.H."/>
            <person name="Schatz M."/>
            <person name="Brown M.V."/>
            <person name="Kunkel D.D."/>
            <person name="Foster J.S."/>
            <person name="Shick H."/>
            <person name="Christensen S."/>
            <person name="Hou S."/>
            <person name="Wan X."/>
            <person name="Donachie S.P."/>
        </authorList>
    </citation>
    <scope>NUCLEOTIDE SEQUENCE [LARGE SCALE GENOMIC DNA]</scope>
    <source>
        <strain evidence="2">JS</strain>
    </source>
</reference>